<dbReference type="GO" id="GO:0005524">
    <property type="term" value="F:ATP binding"/>
    <property type="evidence" value="ECO:0007669"/>
    <property type="project" value="UniProtKB-UniRule"/>
</dbReference>
<name>A0A5C1ADQ7_9BACT</name>
<feature type="repeat" description="WD" evidence="5">
    <location>
        <begin position="619"/>
        <end position="660"/>
    </location>
</feature>
<feature type="repeat" description="WD" evidence="5">
    <location>
        <begin position="661"/>
        <end position="702"/>
    </location>
</feature>
<evidence type="ECO:0000256" key="6">
    <source>
        <dbReference type="PROSITE-ProRule" id="PRU10141"/>
    </source>
</evidence>
<evidence type="ECO:0000256" key="5">
    <source>
        <dbReference type="PROSITE-ProRule" id="PRU00221"/>
    </source>
</evidence>
<keyword evidence="9" id="KW-1185">Reference proteome</keyword>
<accession>A0A5C1ADQ7</accession>
<dbReference type="Pfam" id="PF00400">
    <property type="entry name" value="WD40"/>
    <property type="match status" value="3"/>
</dbReference>
<dbReference type="InterPro" id="IPR001680">
    <property type="entry name" value="WD40_rpt"/>
</dbReference>
<dbReference type="SMART" id="SM00220">
    <property type="entry name" value="S_TKc"/>
    <property type="match status" value="1"/>
</dbReference>
<dbReference type="InterPro" id="IPR017441">
    <property type="entry name" value="Protein_kinase_ATP_BS"/>
</dbReference>
<organism evidence="8 9">
    <name type="scientific">Limnoglobus roseus</name>
    <dbReference type="NCBI Taxonomy" id="2598579"/>
    <lineage>
        <taxon>Bacteria</taxon>
        <taxon>Pseudomonadati</taxon>
        <taxon>Planctomycetota</taxon>
        <taxon>Planctomycetia</taxon>
        <taxon>Gemmatales</taxon>
        <taxon>Gemmataceae</taxon>
        <taxon>Limnoglobus</taxon>
    </lineage>
</organism>
<protein>
    <submittedName>
        <fullName evidence="8">Serine/threonine protein kinase</fullName>
    </submittedName>
</protein>
<keyword evidence="2 6" id="KW-0547">Nucleotide-binding</keyword>
<dbReference type="KEGG" id="lrs:PX52LOC_03323"/>
<dbReference type="PROSITE" id="PS50082">
    <property type="entry name" value="WD_REPEATS_2"/>
    <property type="match status" value="2"/>
</dbReference>
<dbReference type="OrthoDB" id="267978at2"/>
<dbReference type="CDD" id="cd14014">
    <property type="entry name" value="STKc_PknB_like"/>
    <property type="match status" value="1"/>
</dbReference>
<evidence type="ECO:0000256" key="4">
    <source>
        <dbReference type="ARBA" id="ARBA00022840"/>
    </source>
</evidence>
<dbReference type="PANTHER" id="PTHR43289">
    <property type="entry name" value="MITOGEN-ACTIVATED PROTEIN KINASE KINASE KINASE 20-RELATED"/>
    <property type="match status" value="1"/>
</dbReference>
<dbReference type="PANTHER" id="PTHR43289:SF6">
    <property type="entry name" value="SERINE_THREONINE-PROTEIN KINASE NEKL-3"/>
    <property type="match status" value="1"/>
</dbReference>
<gene>
    <name evidence="8" type="ORF">PX52LOC_03323</name>
</gene>
<dbReference type="GO" id="GO:0004674">
    <property type="term" value="F:protein serine/threonine kinase activity"/>
    <property type="evidence" value="ECO:0007669"/>
    <property type="project" value="UniProtKB-KW"/>
</dbReference>
<dbReference type="Proteomes" id="UP000324974">
    <property type="component" value="Chromosome"/>
</dbReference>
<dbReference type="Pfam" id="PF00069">
    <property type="entry name" value="Pkinase"/>
    <property type="match status" value="1"/>
</dbReference>
<keyword evidence="8" id="KW-0723">Serine/threonine-protein kinase</keyword>
<dbReference type="AlphaFoldDB" id="A0A5C1ADQ7"/>
<dbReference type="InterPro" id="IPR015943">
    <property type="entry name" value="WD40/YVTN_repeat-like_dom_sf"/>
</dbReference>
<dbReference type="SUPFAM" id="SSF50998">
    <property type="entry name" value="Quinoprotein alcohol dehydrogenase-like"/>
    <property type="match status" value="1"/>
</dbReference>
<dbReference type="PROSITE" id="PS50294">
    <property type="entry name" value="WD_REPEATS_REGION"/>
    <property type="match status" value="2"/>
</dbReference>
<dbReference type="EMBL" id="CP042425">
    <property type="protein sequence ID" value="QEL16373.1"/>
    <property type="molecule type" value="Genomic_DNA"/>
</dbReference>
<dbReference type="PROSITE" id="PS50011">
    <property type="entry name" value="PROTEIN_KINASE_DOM"/>
    <property type="match status" value="1"/>
</dbReference>
<evidence type="ECO:0000313" key="9">
    <source>
        <dbReference type="Proteomes" id="UP000324974"/>
    </source>
</evidence>
<proteinExistence type="predicted"/>
<dbReference type="RefSeq" id="WP_149111112.1">
    <property type="nucleotide sequence ID" value="NZ_CP042425.1"/>
</dbReference>
<dbReference type="SMART" id="SM00320">
    <property type="entry name" value="WD40"/>
    <property type="match status" value="6"/>
</dbReference>
<keyword evidence="4 6" id="KW-0067">ATP-binding</keyword>
<dbReference type="InterPro" id="IPR011009">
    <property type="entry name" value="Kinase-like_dom_sf"/>
</dbReference>
<dbReference type="InterPro" id="IPR011047">
    <property type="entry name" value="Quinoprotein_ADH-like_sf"/>
</dbReference>
<dbReference type="Gene3D" id="1.10.510.10">
    <property type="entry name" value="Transferase(Phosphotransferase) domain 1"/>
    <property type="match status" value="1"/>
</dbReference>
<sequence length="825" mass="89206">MNGPAPDTRPDLPPELARQVDQICCRFEAEWKAVRRGDPPPRLETFLAGGPVPARPVLLRELLLVEVHHRRSVGDEPRVNEYGDRFPDLDTGWLADHLGAPDTRSLPTVAPVQLPAFLDAIRDNGILDPSQTVTAVEEAGHARQVTDLADRLVNRGWLTAFQAQRLLAGRPHELVLGEYVLLEPLGTGGMGLVFKARHRIMNRVVAVKRIRPEAADDPTALRRFRAEIQAAAHLSHPNVVVVHDAQEASGELFLVMELCEGVTLHDLVKQRGPLPPAEACEYARQACLGLQHAFERGLVHRDLKPRNLIRCGKTLKILDFGLARLRQGPAAGSSTTEGTIVGTADYMAPEQADGRADVRSDLYSLGCTLYFLLAGRPPFPGGEILDKCVRHRIEEPESLARLRPDVPRRVREIVSRLMAKDPADRFQTPAEASAELAAVSHRDIPVISPLLDSAPVLDAPPTRPARKRRTPVRFGILLAVVAIGLTSYLVIRSGPLREGPSPAQPPASPLAWKKSKTLSLPIEHAGAYGLAFSSDGRLLAGACGNHETAGPTPAGRLCLWEVAEGRLVLDRELPAGPGACVAFSPDGQRLAWATGYWGHEVPGKLTLWDVAGRADICDVEAHAQGVCALAFQPRSDLLVTSGYEGKVFLWDARSGQPLGELTDARIAVFALAFTLDGKYLVVGADDGSVNVWELATRTRVQTLSAATGKPVRGLAYLSDGETLLAVTKQGEAPPANLLAWRRGDALPTVSLGDTNAYSLALSPDRATALVGCRDNAARLFQGQTRRALQTLTADQTFYSLAFSPTGQLLATSAGLDRPVQLWEPD</sequence>
<evidence type="ECO:0000256" key="1">
    <source>
        <dbReference type="ARBA" id="ARBA00022679"/>
    </source>
</evidence>
<dbReference type="PROSITE" id="PS00107">
    <property type="entry name" value="PROTEIN_KINASE_ATP"/>
    <property type="match status" value="1"/>
</dbReference>
<dbReference type="InterPro" id="IPR000719">
    <property type="entry name" value="Prot_kinase_dom"/>
</dbReference>
<feature type="domain" description="Protein kinase" evidence="7">
    <location>
        <begin position="179"/>
        <end position="444"/>
    </location>
</feature>
<evidence type="ECO:0000259" key="7">
    <source>
        <dbReference type="PROSITE" id="PS50011"/>
    </source>
</evidence>
<dbReference type="CDD" id="cd00200">
    <property type="entry name" value="WD40"/>
    <property type="match status" value="1"/>
</dbReference>
<dbReference type="SUPFAM" id="SSF56112">
    <property type="entry name" value="Protein kinase-like (PK-like)"/>
    <property type="match status" value="1"/>
</dbReference>
<evidence type="ECO:0000256" key="2">
    <source>
        <dbReference type="ARBA" id="ARBA00022741"/>
    </source>
</evidence>
<dbReference type="Gene3D" id="2.130.10.10">
    <property type="entry name" value="YVTN repeat-like/Quinoprotein amine dehydrogenase"/>
    <property type="match status" value="2"/>
</dbReference>
<keyword evidence="1" id="KW-0808">Transferase</keyword>
<keyword evidence="5" id="KW-0853">WD repeat</keyword>
<dbReference type="Gene3D" id="3.30.200.20">
    <property type="entry name" value="Phosphorylase Kinase, domain 1"/>
    <property type="match status" value="1"/>
</dbReference>
<evidence type="ECO:0000313" key="8">
    <source>
        <dbReference type="EMBL" id="QEL16373.1"/>
    </source>
</evidence>
<keyword evidence="3 8" id="KW-0418">Kinase</keyword>
<reference evidence="9" key="1">
    <citation type="submission" date="2019-08" db="EMBL/GenBank/DDBJ databases">
        <title>Limnoglobus roseus gen. nov., sp. nov., a novel freshwater planctomycete with a giant genome from the family Gemmataceae.</title>
        <authorList>
            <person name="Kulichevskaya I.S."/>
            <person name="Naumoff D.G."/>
            <person name="Miroshnikov K."/>
            <person name="Ivanova A."/>
            <person name="Philippov D.A."/>
            <person name="Hakobyan A."/>
            <person name="Rijpstra I.C."/>
            <person name="Sinninghe Damste J.S."/>
            <person name="Liesack W."/>
            <person name="Dedysh S.N."/>
        </authorList>
    </citation>
    <scope>NUCLEOTIDE SEQUENCE [LARGE SCALE GENOMIC DNA]</scope>
    <source>
        <strain evidence="9">PX52</strain>
    </source>
</reference>
<feature type="binding site" evidence="6">
    <location>
        <position position="208"/>
    </location>
    <ligand>
        <name>ATP</name>
        <dbReference type="ChEBI" id="CHEBI:30616"/>
    </ligand>
</feature>
<evidence type="ECO:0000256" key="3">
    <source>
        <dbReference type="ARBA" id="ARBA00022777"/>
    </source>
</evidence>